<dbReference type="Pfam" id="PF00535">
    <property type="entry name" value="Glycos_transf_2"/>
    <property type="match status" value="1"/>
</dbReference>
<sequence length="251" mass="28238">MFRAFGKKWLLGALFSIVAVMGLLTLFGSSWEISSIQNTVRQRFIAPSTDFITEPTADSEIVTKSSTKFEYVSQTLDPRFPTPPGDMGSGVVMEVTDAAISALVKQGYDMQGLNQFFSDLMSVQRRLPDVRDNWCKEPGRFLSDLPETSIVIVFYNEAWSVLVRTVHSILDRSPPNLVKEIVLVDDCSYLPHTKTQLEEYFRTFPKVRILRAPERQGLIRARLLGAQNTTAQIITFLDAHVECTVGITLLL</sequence>
<feature type="domain" description="Glycosyltransferase 2-like" evidence="2">
    <location>
        <begin position="149"/>
        <end position="244"/>
    </location>
</feature>
<dbReference type="GO" id="GO:0004653">
    <property type="term" value="F:polypeptide N-acetylgalactosaminyltransferase activity"/>
    <property type="evidence" value="ECO:0007669"/>
    <property type="project" value="TreeGrafter"/>
</dbReference>
<reference evidence="3" key="1">
    <citation type="submission" date="2006-03" db="EMBL/GenBank/DDBJ databases">
        <authorList>
            <person name="Ribeiro J.M.C."/>
            <person name="Chandra P.K."/>
            <person name="Calvo E."/>
            <person name="Pham V.M."/>
            <person name="Wikel S.K."/>
        </authorList>
    </citation>
    <scope>NUCLEOTIDE SEQUENCE</scope>
</reference>
<dbReference type="HOGENOM" id="CLU_013477_0_1_1"/>
<proteinExistence type="evidence at transcript level"/>
<dbReference type="GO" id="GO:0006493">
    <property type="term" value="P:protein O-linked glycosylation"/>
    <property type="evidence" value="ECO:0007669"/>
    <property type="project" value="TreeGrafter"/>
</dbReference>
<dbReference type="AlphaFoldDB" id="Q1HRC6"/>
<name>Q1HRC6_AEDAE</name>
<organism evidence="3">
    <name type="scientific">Aedes aegypti</name>
    <name type="common">Yellowfever mosquito</name>
    <name type="synonym">Culex aegypti</name>
    <dbReference type="NCBI Taxonomy" id="7159"/>
    <lineage>
        <taxon>Eukaryota</taxon>
        <taxon>Metazoa</taxon>
        <taxon>Ecdysozoa</taxon>
        <taxon>Arthropoda</taxon>
        <taxon>Hexapoda</taxon>
        <taxon>Insecta</taxon>
        <taxon>Pterygota</taxon>
        <taxon>Neoptera</taxon>
        <taxon>Endopterygota</taxon>
        <taxon>Diptera</taxon>
        <taxon>Nematocera</taxon>
        <taxon>Culicoidea</taxon>
        <taxon>Culicidae</taxon>
        <taxon>Culicinae</taxon>
        <taxon>Aedini</taxon>
        <taxon>Aedes</taxon>
        <taxon>Stegomyia</taxon>
    </lineage>
</organism>
<dbReference type="InterPro" id="IPR029044">
    <property type="entry name" value="Nucleotide-diphossugar_trans"/>
</dbReference>
<dbReference type="VEuPathDB" id="VectorBase:AAEL001151"/>
<dbReference type="EMBL" id="DQ440168">
    <property type="protein sequence ID" value="ABF18201.1"/>
    <property type="molecule type" value="mRNA"/>
</dbReference>
<keyword evidence="1" id="KW-1015">Disulfide bond</keyword>
<evidence type="ECO:0000256" key="1">
    <source>
        <dbReference type="ARBA" id="ARBA00023157"/>
    </source>
</evidence>
<accession>Q1HRC6</accession>
<keyword evidence="3" id="KW-0808">Transferase</keyword>
<dbReference type="CAZy" id="GT27">
    <property type="family name" value="Glycosyltransferase Family 27"/>
</dbReference>
<dbReference type="GO" id="GO:0005794">
    <property type="term" value="C:Golgi apparatus"/>
    <property type="evidence" value="ECO:0007669"/>
    <property type="project" value="TreeGrafter"/>
</dbReference>
<evidence type="ECO:0000259" key="2">
    <source>
        <dbReference type="Pfam" id="PF00535"/>
    </source>
</evidence>
<dbReference type="PANTHER" id="PTHR11675:SF131">
    <property type="entry name" value="POLYPEPTIDE N-ACETYLGALACTOSAMINYLTRANSFERASE 9-RELATED"/>
    <property type="match status" value="1"/>
</dbReference>
<dbReference type="InterPro" id="IPR001173">
    <property type="entry name" value="Glyco_trans_2-like"/>
</dbReference>
<dbReference type="PANTHER" id="PTHR11675">
    <property type="entry name" value="N-ACETYLGALACTOSAMINYLTRANSFERASE"/>
    <property type="match status" value="1"/>
</dbReference>
<reference evidence="3" key="2">
    <citation type="journal article" date="2007" name="BMC Genomics">
        <title>An annotated catalogue of salivary gland transcripts in the adult female mosquito, Aedes aegypti.</title>
        <authorList>
            <person name="Ribeiro J.M."/>
            <person name="Arca B."/>
            <person name="Lombardo F."/>
            <person name="Calvo E."/>
            <person name="Phan V.M."/>
            <person name="Chandra P.K."/>
            <person name="Wikel S.K."/>
        </authorList>
    </citation>
    <scope>NUCLEOTIDE SEQUENCE</scope>
</reference>
<evidence type="ECO:0000313" key="3">
    <source>
        <dbReference type="EMBL" id="ABF18201.1"/>
    </source>
</evidence>
<dbReference type="Gene3D" id="3.90.550.10">
    <property type="entry name" value="Spore Coat Polysaccharide Biosynthesis Protein SpsA, Chain A"/>
    <property type="match status" value="1"/>
</dbReference>
<dbReference type="SUPFAM" id="SSF53448">
    <property type="entry name" value="Nucleotide-diphospho-sugar transferases"/>
    <property type="match status" value="1"/>
</dbReference>
<dbReference type="InParanoid" id="Q1HRC6"/>
<protein>
    <submittedName>
        <fullName evidence="3">N-acetylgalactosaminyltransferase-like protein</fullName>
    </submittedName>
</protein>